<evidence type="ECO:0000313" key="2">
    <source>
        <dbReference type="EMBL" id="SVE27637.1"/>
    </source>
</evidence>
<dbReference type="Pfam" id="PF09898">
    <property type="entry name" value="DUF2125"/>
    <property type="match status" value="1"/>
</dbReference>
<feature type="transmembrane region" description="Helical" evidence="1">
    <location>
        <begin position="34"/>
        <end position="55"/>
    </location>
</feature>
<protein>
    <submittedName>
        <fullName evidence="2">Uncharacterized protein</fullName>
    </submittedName>
</protein>
<dbReference type="AlphaFoldDB" id="A0A383C5F3"/>
<keyword evidence="1" id="KW-0812">Transmembrane</keyword>
<accession>A0A383C5F3</accession>
<feature type="non-terminal residue" evidence="2">
    <location>
        <position position="166"/>
    </location>
</feature>
<keyword evidence="1" id="KW-0472">Membrane</keyword>
<reference evidence="2" key="1">
    <citation type="submission" date="2018-05" db="EMBL/GenBank/DDBJ databases">
        <authorList>
            <person name="Lanie J.A."/>
            <person name="Ng W.-L."/>
            <person name="Kazmierczak K.M."/>
            <person name="Andrzejewski T.M."/>
            <person name="Davidsen T.M."/>
            <person name="Wayne K.J."/>
            <person name="Tettelin H."/>
            <person name="Glass J.I."/>
            <person name="Rusch D."/>
            <person name="Podicherti R."/>
            <person name="Tsui H.-C.T."/>
            <person name="Winkler M.E."/>
        </authorList>
    </citation>
    <scope>NUCLEOTIDE SEQUENCE</scope>
</reference>
<dbReference type="EMBL" id="UINC01206146">
    <property type="protein sequence ID" value="SVE27637.1"/>
    <property type="molecule type" value="Genomic_DNA"/>
</dbReference>
<keyword evidence="1" id="KW-1133">Transmembrane helix</keyword>
<feature type="non-terminal residue" evidence="2">
    <location>
        <position position="1"/>
    </location>
</feature>
<name>A0A383C5F3_9ZZZZ</name>
<organism evidence="2">
    <name type="scientific">marine metagenome</name>
    <dbReference type="NCBI Taxonomy" id="408172"/>
    <lineage>
        <taxon>unclassified sequences</taxon>
        <taxon>metagenomes</taxon>
        <taxon>ecological metagenomes</taxon>
    </lineage>
</organism>
<sequence length="166" mass="18638">VYCVLGGVQSEPITCGRRRLNIRKNIVVVTIRRLLIALVGFVTLAVAAHGVYWWVIADVLHKGVSTWVEERRAAGWTISHAAPVIDGYPTRVRAIIDDPDIVIPSVVSGDSVRWRWRSNRIGLEIQPWNKRKFSFSIVGRHRVYSSRGGHQKNFEVTLGSVSGQAR</sequence>
<gene>
    <name evidence="2" type="ORF">METZ01_LOCUS480491</name>
</gene>
<proteinExistence type="predicted"/>
<dbReference type="InterPro" id="IPR018666">
    <property type="entry name" value="DUF2125"/>
</dbReference>
<evidence type="ECO:0000256" key="1">
    <source>
        <dbReference type="SAM" id="Phobius"/>
    </source>
</evidence>